<name>A0AAV5ABK8_9AGAM</name>
<evidence type="ECO:0000313" key="1">
    <source>
        <dbReference type="EMBL" id="GJJ10018.1"/>
    </source>
</evidence>
<protein>
    <submittedName>
        <fullName evidence="1">Uncharacterized protein</fullName>
    </submittedName>
</protein>
<reference evidence="1" key="1">
    <citation type="submission" date="2021-10" db="EMBL/GenBank/DDBJ databases">
        <title>De novo Genome Assembly of Clathrus columnatus (Basidiomycota, Fungi) Using Illumina and Nanopore Sequence Data.</title>
        <authorList>
            <person name="Ogiso-Tanaka E."/>
            <person name="Itagaki H."/>
            <person name="Hosoya T."/>
            <person name="Hosaka K."/>
        </authorList>
    </citation>
    <scope>NUCLEOTIDE SEQUENCE</scope>
    <source>
        <strain evidence="1">MO-923</strain>
    </source>
</reference>
<evidence type="ECO:0000313" key="2">
    <source>
        <dbReference type="Proteomes" id="UP001050691"/>
    </source>
</evidence>
<keyword evidence="2" id="KW-1185">Reference proteome</keyword>
<sequence length="137" mass="15265">MNMCSAFGPVDLKNGTITNTVNLHDLENAITNNDTTVTTFTNTTTSMELMKVLSHEINDNMFENYRNVVEGFVQGGSYIGCDAVMKNEYEWIKPTNRFGLGDFCLDLERNEEAVFTLIGVVLPGSYEFTCPSHMGSN</sequence>
<gene>
    <name evidence="1" type="ORF">Clacol_004244</name>
</gene>
<accession>A0AAV5ABK8</accession>
<dbReference type="EMBL" id="BPWL01000004">
    <property type="protein sequence ID" value="GJJ10018.1"/>
    <property type="molecule type" value="Genomic_DNA"/>
</dbReference>
<organism evidence="1 2">
    <name type="scientific">Clathrus columnatus</name>
    <dbReference type="NCBI Taxonomy" id="1419009"/>
    <lineage>
        <taxon>Eukaryota</taxon>
        <taxon>Fungi</taxon>
        <taxon>Dikarya</taxon>
        <taxon>Basidiomycota</taxon>
        <taxon>Agaricomycotina</taxon>
        <taxon>Agaricomycetes</taxon>
        <taxon>Phallomycetidae</taxon>
        <taxon>Phallales</taxon>
        <taxon>Clathraceae</taxon>
        <taxon>Clathrus</taxon>
    </lineage>
</organism>
<dbReference type="Proteomes" id="UP001050691">
    <property type="component" value="Unassembled WGS sequence"/>
</dbReference>
<comment type="caution">
    <text evidence="1">The sequence shown here is derived from an EMBL/GenBank/DDBJ whole genome shotgun (WGS) entry which is preliminary data.</text>
</comment>
<proteinExistence type="predicted"/>
<dbReference type="AlphaFoldDB" id="A0AAV5ABK8"/>